<sequence>MPTPTSSFPRSHHLDNLRTFLTTLVILSHASISYGGTGTWIYISTLHTRYSSLPLLAFNILNQTFFMAVFFLLSGYFTALAAAKKGRGEFLREKVKRLGIPMVVYSLFVNPGIWVMMQVMLGEESREGGLWKGFWREVGKVRGVRGPVWYCGLLLVFDGVYAVVRRQDFGAMKRKSKKMTEKKDDGDGKRSERHSNTTTKVLRRPGTKPQTISPIQVFFAFTVTSTLSFLIRISYPLGTRLRPLNINPGYVPQYLLFYTTGILAHTHYKTGLSSLIPRRTRITLILAFLLITISGLLSLKSQISTEQQRTGTRPPIATILPYFRGGFNHFSSIYSLWNEVTGILITSIILSFFKNSKYLNQKWTFWGFDVARYSYPAFLVHVVVLVFVQCVTDQWVMGNAVVKAGIVGAVAVVGSWMAGWGLVRGVEGTVGKGYV</sequence>
<name>A0ACB6R3H2_9PLEO</name>
<keyword evidence="2" id="KW-1185">Reference proteome</keyword>
<dbReference type="Proteomes" id="UP000799755">
    <property type="component" value="Unassembled WGS sequence"/>
</dbReference>
<proteinExistence type="predicted"/>
<evidence type="ECO:0000313" key="1">
    <source>
        <dbReference type="EMBL" id="KAF2472986.1"/>
    </source>
</evidence>
<dbReference type="EMBL" id="MU003501">
    <property type="protein sequence ID" value="KAF2472986.1"/>
    <property type="molecule type" value="Genomic_DNA"/>
</dbReference>
<gene>
    <name evidence="1" type="ORF">BDR25DRAFT_13002</name>
</gene>
<organism evidence="1 2">
    <name type="scientific">Lindgomyces ingoldianus</name>
    <dbReference type="NCBI Taxonomy" id="673940"/>
    <lineage>
        <taxon>Eukaryota</taxon>
        <taxon>Fungi</taxon>
        <taxon>Dikarya</taxon>
        <taxon>Ascomycota</taxon>
        <taxon>Pezizomycotina</taxon>
        <taxon>Dothideomycetes</taxon>
        <taxon>Pleosporomycetidae</taxon>
        <taxon>Pleosporales</taxon>
        <taxon>Lindgomycetaceae</taxon>
        <taxon>Lindgomyces</taxon>
    </lineage>
</organism>
<comment type="caution">
    <text evidence="1">The sequence shown here is derived from an EMBL/GenBank/DDBJ whole genome shotgun (WGS) entry which is preliminary data.</text>
</comment>
<evidence type="ECO:0000313" key="2">
    <source>
        <dbReference type="Proteomes" id="UP000799755"/>
    </source>
</evidence>
<accession>A0ACB6R3H2</accession>
<reference evidence="1" key="1">
    <citation type="journal article" date="2020" name="Stud. Mycol.">
        <title>101 Dothideomycetes genomes: a test case for predicting lifestyles and emergence of pathogens.</title>
        <authorList>
            <person name="Haridas S."/>
            <person name="Albert R."/>
            <person name="Binder M."/>
            <person name="Bloem J."/>
            <person name="Labutti K."/>
            <person name="Salamov A."/>
            <person name="Andreopoulos B."/>
            <person name="Baker S."/>
            <person name="Barry K."/>
            <person name="Bills G."/>
            <person name="Bluhm B."/>
            <person name="Cannon C."/>
            <person name="Castanera R."/>
            <person name="Culley D."/>
            <person name="Daum C."/>
            <person name="Ezra D."/>
            <person name="Gonzalez J."/>
            <person name="Henrissat B."/>
            <person name="Kuo A."/>
            <person name="Liang C."/>
            <person name="Lipzen A."/>
            <person name="Lutzoni F."/>
            <person name="Magnuson J."/>
            <person name="Mondo S."/>
            <person name="Nolan M."/>
            <person name="Ohm R."/>
            <person name="Pangilinan J."/>
            <person name="Park H.-J."/>
            <person name="Ramirez L."/>
            <person name="Alfaro M."/>
            <person name="Sun H."/>
            <person name="Tritt A."/>
            <person name="Yoshinaga Y."/>
            <person name="Zwiers L.-H."/>
            <person name="Turgeon B."/>
            <person name="Goodwin S."/>
            <person name="Spatafora J."/>
            <person name="Crous P."/>
            <person name="Grigoriev I."/>
        </authorList>
    </citation>
    <scope>NUCLEOTIDE SEQUENCE</scope>
    <source>
        <strain evidence="1">ATCC 200398</strain>
    </source>
</reference>
<protein>
    <submittedName>
        <fullName evidence="1">Uncharacterized protein</fullName>
    </submittedName>
</protein>